<evidence type="ECO:0000313" key="10">
    <source>
        <dbReference type="EMBL" id="WDH82349.1"/>
    </source>
</evidence>
<dbReference type="PANTHER" id="PTHR35789">
    <property type="entry name" value="SPORE GERMINATION PROTEIN B3"/>
    <property type="match status" value="1"/>
</dbReference>
<dbReference type="Gene3D" id="6.20.190.10">
    <property type="entry name" value="Nutrient germinant receptor protein C, domain 1"/>
    <property type="match status" value="1"/>
</dbReference>
<keyword evidence="3" id="KW-0309">Germination</keyword>
<feature type="domain" description="Spore germination protein N-terminal" evidence="9">
    <location>
        <begin position="22"/>
        <end position="193"/>
    </location>
</feature>
<comment type="similarity">
    <text evidence="2">Belongs to the GerABKC lipoprotein family.</text>
</comment>
<keyword evidence="6" id="KW-0564">Palmitate</keyword>
<comment type="subcellular location">
    <subcellularLocation>
        <location evidence="1">Membrane</location>
        <topology evidence="1">Lipid-anchor</topology>
    </subcellularLocation>
</comment>
<evidence type="ECO:0000256" key="1">
    <source>
        <dbReference type="ARBA" id="ARBA00004635"/>
    </source>
</evidence>
<dbReference type="Gene3D" id="3.30.300.210">
    <property type="entry name" value="Nutrient germinant receptor protein C, domain 3"/>
    <property type="match status" value="1"/>
</dbReference>
<evidence type="ECO:0000256" key="3">
    <source>
        <dbReference type="ARBA" id="ARBA00022544"/>
    </source>
</evidence>
<dbReference type="GO" id="GO:0016020">
    <property type="term" value="C:membrane"/>
    <property type="evidence" value="ECO:0007669"/>
    <property type="project" value="UniProtKB-SubCell"/>
</dbReference>
<dbReference type="Pfam" id="PF25198">
    <property type="entry name" value="Spore_GerAC_N"/>
    <property type="match status" value="1"/>
</dbReference>
<dbReference type="AlphaFoldDB" id="A0AAX3N113"/>
<protein>
    <submittedName>
        <fullName evidence="10">Ger(X)C family spore germination protein</fullName>
    </submittedName>
</protein>
<dbReference type="GO" id="GO:0009847">
    <property type="term" value="P:spore germination"/>
    <property type="evidence" value="ECO:0007669"/>
    <property type="project" value="InterPro"/>
</dbReference>
<keyword evidence="7" id="KW-0449">Lipoprotein</keyword>
<dbReference type="Proteomes" id="UP001220962">
    <property type="component" value="Chromosome"/>
</dbReference>
<name>A0AAX3N113_9BACL</name>
<evidence type="ECO:0000256" key="7">
    <source>
        <dbReference type="ARBA" id="ARBA00023288"/>
    </source>
</evidence>
<evidence type="ECO:0000256" key="2">
    <source>
        <dbReference type="ARBA" id="ARBA00007886"/>
    </source>
</evidence>
<organism evidence="10 11">
    <name type="scientific">Paenibacillus urinalis</name>
    <dbReference type="NCBI Taxonomy" id="521520"/>
    <lineage>
        <taxon>Bacteria</taxon>
        <taxon>Bacillati</taxon>
        <taxon>Bacillota</taxon>
        <taxon>Bacilli</taxon>
        <taxon>Bacillales</taxon>
        <taxon>Paenibacillaceae</taxon>
        <taxon>Paenibacillus</taxon>
    </lineage>
</organism>
<dbReference type="InterPro" id="IPR046953">
    <property type="entry name" value="Spore_GerAC-like_C"/>
</dbReference>
<evidence type="ECO:0000259" key="9">
    <source>
        <dbReference type="Pfam" id="PF25198"/>
    </source>
</evidence>
<dbReference type="InterPro" id="IPR057336">
    <property type="entry name" value="GerAC_N"/>
</dbReference>
<sequence>MNRVSKTVTILLLCLLLTGCWDRREINDIAFVVGTALDKEEDKYRVTLQITIPGMLAGSNGGGGGGDKNPWFLKSSVGETVRGVTLKEQTSTSRKLYFSHRRALLIGEAMAREGIAEALDSIGRLPENRLSALPVVTEGHAYEVLNGEPTIEQYPGEVVRELVFLYLSKPWTLKTVVNLMLEDGIDPIMPLVETVDSVPEKIDKPNKNIGVGGLAVFRGDKLTGIIKKQDTHGILVAMDQARTLELPITVPRGEGKIFFLIRSNHTKIKPIVNGEDVRFHMYTGGRMSITTNESNFDTNNENNIIELEQKMNEYMKAKITQDLKLLQKYNSDALGFGRIIKTEKPQLWSQLRDRWYEIYPNITFEVEADYRLENNGAATSPFAVEEEDIAE</sequence>
<accession>A0AAX3N113</accession>
<evidence type="ECO:0000256" key="6">
    <source>
        <dbReference type="ARBA" id="ARBA00023139"/>
    </source>
</evidence>
<evidence type="ECO:0000259" key="8">
    <source>
        <dbReference type="Pfam" id="PF05504"/>
    </source>
</evidence>
<dbReference type="PANTHER" id="PTHR35789:SF1">
    <property type="entry name" value="SPORE GERMINATION PROTEIN B3"/>
    <property type="match status" value="1"/>
</dbReference>
<dbReference type="InterPro" id="IPR008844">
    <property type="entry name" value="Spore_GerAC-like"/>
</dbReference>
<dbReference type="PROSITE" id="PS51257">
    <property type="entry name" value="PROKAR_LIPOPROTEIN"/>
    <property type="match status" value="1"/>
</dbReference>
<evidence type="ECO:0000313" key="11">
    <source>
        <dbReference type="Proteomes" id="UP001220962"/>
    </source>
</evidence>
<dbReference type="EMBL" id="CP118101">
    <property type="protein sequence ID" value="WDH82349.1"/>
    <property type="molecule type" value="Genomic_DNA"/>
</dbReference>
<gene>
    <name evidence="10" type="ORF">PUW23_23365</name>
</gene>
<feature type="domain" description="Spore germination GerAC-like C-terminal" evidence="8">
    <location>
        <begin position="213"/>
        <end position="376"/>
    </location>
</feature>
<evidence type="ECO:0000256" key="4">
    <source>
        <dbReference type="ARBA" id="ARBA00022729"/>
    </source>
</evidence>
<keyword evidence="4" id="KW-0732">Signal</keyword>
<dbReference type="RefSeq" id="WP_193746056.1">
    <property type="nucleotide sequence ID" value="NZ_CP118101.1"/>
</dbReference>
<dbReference type="NCBIfam" id="TIGR02887">
    <property type="entry name" value="spore_ger_x_C"/>
    <property type="match status" value="1"/>
</dbReference>
<dbReference type="Pfam" id="PF05504">
    <property type="entry name" value="Spore_GerAC"/>
    <property type="match status" value="1"/>
</dbReference>
<evidence type="ECO:0000256" key="5">
    <source>
        <dbReference type="ARBA" id="ARBA00023136"/>
    </source>
</evidence>
<keyword evidence="5" id="KW-0472">Membrane</keyword>
<dbReference type="InterPro" id="IPR038501">
    <property type="entry name" value="Spore_GerAC_C_sf"/>
</dbReference>
<reference evidence="10" key="1">
    <citation type="submission" date="2023-02" db="EMBL/GenBank/DDBJ databases">
        <title>Pathogen: clinical or host-associated sample.</title>
        <authorList>
            <person name="Hergert J."/>
            <person name="Casey R."/>
            <person name="Wagner J."/>
            <person name="Young E.L."/>
            <person name="Oakeson K.F."/>
        </authorList>
    </citation>
    <scope>NUCLEOTIDE SEQUENCE</scope>
    <source>
        <strain evidence="10">2022CK-00830</strain>
    </source>
</reference>
<proteinExistence type="inferred from homology"/>